<dbReference type="GO" id="GO:0005902">
    <property type="term" value="C:microvillus"/>
    <property type="evidence" value="ECO:0007669"/>
    <property type="project" value="TreeGrafter"/>
</dbReference>
<evidence type="ECO:0000256" key="31">
    <source>
        <dbReference type="ARBA" id="ARBA00023329"/>
    </source>
</evidence>
<evidence type="ECO:0000256" key="3">
    <source>
        <dbReference type="ARBA" id="ARBA00004289"/>
    </source>
</evidence>
<dbReference type="InterPro" id="IPR036072">
    <property type="entry name" value="MYSc_Myo1"/>
</dbReference>
<dbReference type="GO" id="GO:0051049">
    <property type="term" value="P:regulation of transport"/>
    <property type="evidence" value="ECO:0007669"/>
    <property type="project" value="UniProtKB-ARBA"/>
</dbReference>
<dbReference type="STRING" id="885580.ENSFDAP00000007138"/>
<dbReference type="FunFam" id="2.30.30.40:FF:000157">
    <property type="entry name" value="adapter molecule crk isoform X1"/>
    <property type="match status" value="1"/>
</dbReference>
<keyword evidence="20" id="KW-0256">Endoplasmic reticulum</keyword>
<dbReference type="CDD" id="cd09094">
    <property type="entry name" value="INPP5c_INPP5J-like"/>
    <property type="match status" value="1"/>
</dbReference>
<dbReference type="GO" id="GO:0005524">
    <property type="term" value="F:ATP binding"/>
    <property type="evidence" value="ECO:0007669"/>
    <property type="project" value="UniProtKB-UniRule"/>
</dbReference>
<evidence type="ECO:0000256" key="15">
    <source>
        <dbReference type="ARBA" id="ARBA00022490"/>
    </source>
</evidence>
<keyword evidence="18 46" id="KW-0547">Nucleotide-binding</keyword>
<dbReference type="GO" id="GO:0000146">
    <property type="term" value="F:microfilament motor activity"/>
    <property type="evidence" value="ECO:0007669"/>
    <property type="project" value="UniProtKB-ARBA"/>
</dbReference>
<accession>A0A091D5H5</accession>
<dbReference type="SMART" id="SM00128">
    <property type="entry name" value="IPPc"/>
    <property type="match status" value="1"/>
</dbReference>
<evidence type="ECO:0000256" key="46">
    <source>
        <dbReference type="PROSITE-ProRule" id="PRU00782"/>
    </source>
</evidence>
<evidence type="ECO:0000256" key="32">
    <source>
        <dbReference type="ARBA" id="ARBA00057102"/>
    </source>
</evidence>
<sequence length="1776" mass="203155">MMDALSQRKLTVAKEMKLSIHVVTWNVASEAPPLDLSDLLQLNDPNLNLDIYIIGLQEVNSGIISLLSNTAFEDPWSNFFMDVLSPLSFIKISHIRMQGLLLMVFAKYQHLPFIQILSTKSTPTGLYGYWGNKGGVNIFLKLYGYYVSIINCHLPPHMANNDQRLEHFDRILEMQNVKGHSVPNILDHDLILWFGDMNFRIEDFGLHFVRECIKNQCYGDLWEKDQLSIAKRHDPLLREFREGPLHFPPTYKFDKNSNNYDTSEKKRKPAWTDRILWRLKRQPRANSFTPSLPAPSFTLSLKSYKSHMMYSISDHKPVTGTFGLEHLAPCVTHLALSPIRPGRASYSPDKLLAFSLFYWLAKLKPLMSVPLITMMAEGLWTMENDMLISYSSTPDFLSSSWDWIGLYKVGMRHINDYVSYVWVGDNQVSFGNNLNQVYMNIYDIPETEDQYLLCYYSNNLHSVVGISKPFKGEMALQVELIPTGEIIRVVHPHRTCKLALGSDGVRVTMESALTARDRVGVQDFVLLENFTSEAAFIENLRRRFRENLIYTYIGPVLVSVNPYRDLQIYSRQHMERYRGVSFYEVPPHLFAVADTVYRALRTERRDQAVMISGESGAGKTEATKRLLQFYAETCPAPERGGAVRDRLLQSNPVLEAFGNAKTLRNDNSSRFGKYMDVQFDFKGAPVGGHILSYLLEKSRVVHQNHGERNFHIFYQMLEGGEEETLRRLGLERNPQSYLYLVKGQCAKVSSINDKNDWKVVRKALTVIDFTEDEVEELLSIVASVLHLGNIHFAADEESNAQVTTENQLKYLTRLLGVEGSTLREALTHRKIIAKGEELLSPLNLEQAAYARDALAKAVYSRTFTWLVEKINRSLASKDAESPSWRSTTVLGLLDIYGFEVFQHNSFEQFCINYCNEKLQQLFIELTLKSEQEEYEAEGIAWEPVQYFNNKIICDLVEEKFKGIISILDEECLRPGEATDLTFLEKLEDTIKHHPHFLTHKLADQKTRKSLGRGEFRLLHYAGEVTYNVTGFLDKNNDLLFRNLKETMCSSKNPIMSQCFDRSELSDKKRPETVATQFKMSLLQLVEILKSKEPAYIRCIKPNDAKQPGRFDEVLIRHQVKYLGLMENLRVRRAGFAYRRKYEAFLQRYKSLCPETWPTWAGRPQDGVAVLVRHLGYKPEEYKMGRTKIFIRFPKTLFATEDALEIRRQSLATKIQAAWRGFHWRQKFLRVKRSAICIQSWWRGTLGRRKAAKRKWAAQTIRRFIHGFILRHAPRCPENAFFLDHVRTSFLLNLRRQLPQNVLDTSWPTPPPALREASELLRELCVKNMVWKYCRNISPEWKQQLQQKAVASEIFKGKKDNYPQSVPRLFISTRLGTDEISPKVLQALGSEPIQYAVPVVKYDRKGYKPRSRQLLLTPSAVVIVEDAKVKQRIDYANLTGISVSSLSDSLFVLHVQREDNKQKGDVVLQSDHVIETLTKTALSADCVNNININQGSIMFAGGPGRDGVIDFTPGSELLITKAKNGHLAVTPPPLPLKSCFGPEGDAHEAACAVRVNPSRLRIGDQEFDSLPALLEFYKIHYLDTTTLIEPVSRSRQSSGVILRQEEAEYVRALFDFNGNDEEDLPFKKGDILRIRDKPEEQWWNAEDSEGKRGMIPVPYVEKYRPSSASVSALIGGNQEGSHPQPLGGPEPGPYAQPSVNTPLPNLQNGPIYARVIQKRVPNAYDKTALALEVGELVKVTKINVSGQWEGECNGKRGHFPFTHVRLLDQQNPDEDFS</sequence>
<evidence type="ECO:0000256" key="6">
    <source>
        <dbReference type="ARBA" id="ARBA00004632"/>
    </source>
</evidence>
<dbReference type="FunFam" id="2.60.40.2840:FF:000005">
    <property type="entry name" value="inositol polyphosphate 5-phosphatase K"/>
    <property type="match status" value="1"/>
</dbReference>
<dbReference type="InterPro" id="IPR000300">
    <property type="entry name" value="IPPc"/>
</dbReference>
<dbReference type="PROSITE" id="PS50002">
    <property type="entry name" value="SH3"/>
    <property type="match status" value="2"/>
</dbReference>
<dbReference type="InterPro" id="IPR036860">
    <property type="entry name" value="SH2_dom_sf"/>
</dbReference>
<dbReference type="GO" id="GO:0030048">
    <property type="term" value="P:actin filament-based movement"/>
    <property type="evidence" value="ECO:0007669"/>
    <property type="project" value="TreeGrafter"/>
</dbReference>
<keyword evidence="12 45" id="KW-0728">SH3 domain</keyword>
<evidence type="ECO:0000256" key="11">
    <source>
        <dbReference type="ARBA" id="ARBA00013044"/>
    </source>
</evidence>
<dbReference type="SMART" id="SM00326">
    <property type="entry name" value="SH3"/>
    <property type="match status" value="2"/>
</dbReference>
<evidence type="ECO:0000256" key="45">
    <source>
        <dbReference type="PROSITE-ProRule" id="PRU00192"/>
    </source>
</evidence>
<dbReference type="GO" id="GO:1901701">
    <property type="term" value="P:cellular response to oxygen-containing compound"/>
    <property type="evidence" value="ECO:0007669"/>
    <property type="project" value="UniProtKB-ARBA"/>
</dbReference>
<evidence type="ECO:0000256" key="21">
    <source>
        <dbReference type="ARBA" id="ARBA00022840"/>
    </source>
</evidence>
<dbReference type="InterPro" id="IPR001452">
    <property type="entry name" value="SH3_domain"/>
</dbReference>
<dbReference type="SMART" id="SM00242">
    <property type="entry name" value="MYSc"/>
    <property type="match status" value="1"/>
</dbReference>
<keyword evidence="25 46" id="KW-0518">Myosin</keyword>
<dbReference type="SUPFAM" id="SSF50044">
    <property type="entry name" value="SH3-domain"/>
    <property type="match status" value="2"/>
</dbReference>
<dbReference type="PROSITE" id="PS51456">
    <property type="entry name" value="MYOSIN_MOTOR"/>
    <property type="match status" value="1"/>
</dbReference>
<dbReference type="FunFam" id="1.20.120.720:FF:000013">
    <property type="entry name" value="unconventional myosin-Ic isoform X2"/>
    <property type="match status" value="1"/>
</dbReference>
<dbReference type="GO" id="GO:0031410">
    <property type="term" value="C:cytoplasmic vesicle"/>
    <property type="evidence" value="ECO:0007669"/>
    <property type="project" value="UniProtKB-SubCell"/>
</dbReference>
<dbReference type="SUPFAM" id="SSF52540">
    <property type="entry name" value="P-loop containing nucleoside triphosphate hydrolases"/>
    <property type="match status" value="1"/>
</dbReference>
<dbReference type="EMBL" id="KN123351">
    <property type="protein sequence ID" value="KFO25525.1"/>
    <property type="molecule type" value="Genomic_DNA"/>
</dbReference>
<dbReference type="GO" id="GO:0032587">
    <property type="term" value="C:ruffle membrane"/>
    <property type="evidence" value="ECO:0007669"/>
    <property type="project" value="UniProtKB-SubCell"/>
</dbReference>
<gene>
    <name evidence="51" type="ORF">H920_13033</name>
</gene>
<dbReference type="Pfam" id="PF17751">
    <property type="entry name" value="SKICH"/>
    <property type="match status" value="1"/>
</dbReference>
<dbReference type="GO" id="GO:0046856">
    <property type="term" value="P:phosphatidylinositol dephosphorylation"/>
    <property type="evidence" value="ECO:0007669"/>
    <property type="project" value="InterPro"/>
</dbReference>
<evidence type="ECO:0000256" key="16">
    <source>
        <dbReference type="ARBA" id="ARBA00022553"/>
    </source>
</evidence>
<dbReference type="Gene3D" id="3.40.850.10">
    <property type="entry name" value="Kinesin motor domain"/>
    <property type="match status" value="1"/>
</dbReference>
<dbReference type="GO" id="GO:0004445">
    <property type="term" value="F:inositol-polyphosphate 5-phosphatase activity"/>
    <property type="evidence" value="ECO:0007669"/>
    <property type="project" value="UniProtKB-EC"/>
</dbReference>
<dbReference type="FunFam" id="1.20.5.190:FF:000017">
    <property type="entry name" value="unconventional myosin-Ic isoform X1"/>
    <property type="match status" value="1"/>
</dbReference>
<dbReference type="GO" id="GO:0005783">
    <property type="term" value="C:endoplasmic reticulum"/>
    <property type="evidence" value="ECO:0007669"/>
    <property type="project" value="UniProtKB-SubCell"/>
</dbReference>
<evidence type="ECO:0000256" key="5">
    <source>
        <dbReference type="ARBA" id="ARBA00004544"/>
    </source>
</evidence>
<dbReference type="GO" id="GO:0051015">
    <property type="term" value="F:actin filament binding"/>
    <property type="evidence" value="ECO:0007669"/>
    <property type="project" value="TreeGrafter"/>
</dbReference>
<evidence type="ECO:0000256" key="42">
    <source>
        <dbReference type="ARBA" id="ARBA00081392"/>
    </source>
</evidence>
<evidence type="ECO:0000256" key="2">
    <source>
        <dbReference type="ARBA" id="ARBA00004240"/>
    </source>
</evidence>
<dbReference type="InterPro" id="IPR036691">
    <property type="entry name" value="Endo/exonu/phosph_ase_sf"/>
</dbReference>
<comment type="subunit">
    <text evidence="35">Interacts (via its IQ motifs) with CABP1 and CIB1; the interaction with CABP1 and CIB1 is calcium-dependent. Interacts (via tail domain) with PLEKHB1 (via PH domain); the interaction is not affected by the presence or absence of calcium and CALM. Interacts with POLR1A. Interacts with POLR2A. Component of the B-WICH complex, at least composed of SMARCA5/SNF2H, BAZ1B/WSTF, SF3B1, DEK, MYO1C, ERCC6, MYBBP1A and DDX21. Interacts (via its IQ motifs) with CALM; this precludes interaction with YWHAB. Interacts with YWHAB; this precludes interaction with CALM. Interacts with RPS6. Interacts with actin. Interacts with LLPH. Interacts with GLUT4. Interacts (via its IQ motifs) with SH3BGRL3; the interaction is dependent on calcium and takes place at membrane ruffles.</text>
</comment>
<dbReference type="GO" id="GO:0005634">
    <property type="term" value="C:nucleus"/>
    <property type="evidence" value="ECO:0007669"/>
    <property type="project" value="UniProtKB-SubCell"/>
</dbReference>
<evidence type="ECO:0000256" key="14">
    <source>
        <dbReference type="ARBA" id="ARBA00022481"/>
    </source>
</evidence>
<dbReference type="InterPro" id="IPR041611">
    <property type="entry name" value="SKICH"/>
</dbReference>
<dbReference type="GO" id="GO:0060171">
    <property type="term" value="C:stereocilium membrane"/>
    <property type="evidence" value="ECO:0007669"/>
    <property type="project" value="UniProtKB-SubCell"/>
</dbReference>
<keyword evidence="14" id="KW-0488">Methylation</keyword>
<dbReference type="CDD" id="cd23766">
    <property type="entry name" value="IQCG"/>
    <property type="match status" value="1"/>
</dbReference>
<evidence type="ECO:0000256" key="1">
    <source>
        <dbReference type="ARBA" id="ARBA00004123"/>
    </source>
</evidence>
<keyword evidence="24" id="KW-0443">Lipid metabolism</keyword>
<dbReference type="PANTHER" id="PTHR13140">
    <property type="entry name" value="MYOSIN"/>
    <property type="match status" value="1"/>
</dbReference>
<evidence type="ECO:0000256" key="24">
    <source>
        <dbReference type="ARBA" id="ARBA00023098"/>
    </source>
</evidence>
<dbReference type="InterPro" id="IPR001609">
    <property type="entry name" value="Myosin_head_motor_dom-like"/>
</dbReference>
<evidence type="ECO:0000313" key="51">
    <source>
        <dbReference type="EMBL" id="KFO25525.1"/>
    </source>
</evidence>
<comment type="subunit">
    <text evidence="34">Interacts with GPR78; necessary for INPP5K localization at the endoplasmic reticulum. Interacts with PAK1; competes with GPR78.</text>
</comment>
<dbReference type="EC" id="3.1.3.56" evidence="10"/>
<comment type="subcellular location">
    <subcellularLocation>
        <location evidence="6">Cell projection</location>
        <location evidence="6">Ruffle membrane</location>
    </subcellularLocation>
    <subcellularLocation>
        <location evidence="3">Cell projection</location>
        <location evidence="3">Stereocilium membrane</location>
    </subcellularLocation>
    <subcellularLocation>
        <location evidence="5">Cytoplasm</location>
        <location evidence="5">Cell cortex</location>
    </subcellularLocation>
    <subcellularLocation>
        <location evidence="4">Cytoplasmic vesicle</location>
    </subcellularLocation>
    <subcellularLocation>
        <location evidence="2">Endoplasmic reticulum</location>
    </subcellularLocation>
    <subcellularLocation>
        <location evidence="1">Nucleus</location>
    </subcellularLocation>
</comment>
<keyword evidence="52" id="KW-1185">Reference proteome</keyword>
<dbReference type="InterPro" id="IPR010926">
    <property type="entry name" value="Myosin_TH1"/>
</dbReference>
<dbReference type="Gene3D" id="1.20.58.530">
    <property type="match status" value="1"/>
</dbReference>
<dbReference type="SUPFAM" id="SSF56219">
    <property type="entry name" value="DNase I-like"/>
    <property type="match status" value="1"/>
</dbReference>
<evidence type="ECO:0000256" key="33">
    <source>
        <dbReference type="ARBA" id="ARBA00059493"/>
    </source>
</evidence>
<keyword evidence="17" id="KW-0677">Repeat</keyword>
<evidence type="ECO:0000256" key="29">
    <source>
        <dbReference type="ARBA" id="ARBA00023242"/>
    </source>
</evidence>
<dbReference type="EC" id="3.1.3.36" evidence="11"/>
<evidence type="ECO:0000256" key="28">
    <source>
        <dbReference type="ARBA" id="ARBA00023203"/>
    </source>
</evidence>
<dbReference type="InterPro" id="IPR027417">
    <property type="entry name" value="P-loop_NTPase"/>
</dbReference>
<dbReference type="Pfam" id="PF00612">
    <property type="entry name" value="IQ"/>
    <property type="match status" value="2"/>
</dbReference>
<evidence type="ECO:0000256" key="23">
    <source>
        <dbReference type="ARBA" id="ARBA00022990"/>
    </source>
</evidence>
<dbReference type="PROSITE" id="PS51757">
    <property type="entry name" value="TH1"/>
    <property type="match status" value="1"/>
</dbReference>
<organism evidence="51 52">
    <name type="scientific">Fukomys damarensis</name>
    <name type="common">Damaraland mole rat</name>
    <name type="synonym">Cryptomys damarensis</name>
    <dbReference type="NCBI Taxonomy" id="885580"/>
    <lineage>
        <taxon>Eukaryota</taxon>
        <taxon>Metazoa</taxon>
        <taxon>Chordata</taxon>
        <taxon>Craniata</taxon>
        <taxon>Vertebrata</taxon>
        <taxon>Euteleostomi</taxon>
        <taxon>Mammalia</taxon>
        <taxon>Eutheria</taxon>
        <taxon>Euarchontoglires</taxon>
        <taxon>Glires</taxon>
        <taxon>Rodentia</taxon>
        <taxon>Hystricomorpha</taxon>
        <taxon>Bathyergidae</taxon>
        <taxon>Fukomys</taxon>
    </lineage>
</organism>
<dbReference type="Gene3D" id="1.20.120.720">
    <property type="entry name" value="Myosin VI head, motor domain, U50 subdomain"/>
    <property type="match status" value="1"/>
</dbReference>
<evidence type="ECO:0000313" key="52">
    <source>
        <dbReference type="Proteomes" id="UP000028990"/>
    </source>
</evidence>
<evidence type="ECO:0000256" key="27">
    <source>
        <dbReference type="ARBA" id="ARBA00023175"/>
    </source>
</evidence>
<dbReference type="Proteomes" id="UP000028990">
    <property type="component" value="Unassembled WGS sequence"/>
</dbReference>
<keyword evidence="23" id="KW-0007">Acetylation</keyword>
<dbReference type="GO" id="GO:0034485">
    <property type="term" value="F:phosphatidylinositol-3,4,5-trisphosphate 5-phosphatase activity"/>
    <property type="evidence" value="ECO:0007669"/>
    <property type="project" value="UniProtKB-EC"/>
</dbReference>
<dbReference type="GO" id="GO:0046627">
    <property type="term" value="P:negative regulation of insulin receptor signaling pathway"/>
    <property type="evidence" value="ECO:0007669"/>
    <property type="project" value="UniProtKB-ARBA"/>
</dbReference>
<dbReference type="GO" id="GO:0005516">
    <property type="term" value="F:calmodulin binding"/>
    <property type="evidence" value="ECO:0007669"/>
    <property type="project" value="UniProtKB-KW"/>
</dbReference>
<dbReference type="Pfam" id="PF22669">
    <property type="entry name" value="Exo_endo_phos2"/>
    <property type="match status" value="1"/>
</dbReference>
<evidence type="ECO:0000256" key="25">
    <source>
        <dbReference type="ARBA" id="ARBA00023123"/>
    </source>
</evidence>
<dbReference type="InterPro" id="IPR036028">
    <property type="entry name" value="SH3-like_dom_sf"/>
</dbReference>
<keyword evidence="27 46" id="KW-0505">Motor protein</keyword>
<evidence type="ECO:0000256" key="41">
    <source>
        <dbReference type="ARBA" id="ARBA00080981"/>
    </source>
</evidence>
<keyword evidence="15" id="KW-0963">Cytoplasm</keyword>
<dbReference type="SMART" id="SM00015">
    <property type="entry name" value="IQ"/>
    <property type="match status" value="2"/>
</dbReference>
<comment type="function">
    <text evidence="32">Inositol 5-phosphatase which acts on inositol 1,4,5-trisphosphate, inositol 1,3,4,5-tetrakisphosphate, phosphatidylinositol 4,5-bisphosphate and phosphatidylinositol 3,4,5-trisphosphate. Has 6-fold higher affinity for phosphatidylinositol 4,5-bisphosphate than for inositol 1,4,5-trisphosphate. Negatively regulates assembly of the actin cytoskeleton. Controls insulin-dependent glucose uptake among inositol 3,4,5-trisphosphate phosphatases; therefore, is the specific regulator for insulin signaling in skeletal muscle.</text>
</comment>
<name>A0A091D5H5_FUKDA</name>
<dbReference type="GO" id="GO:0051898">
    <property type="term" value="P:negative regulation of phosphatidylinositol 3-kinase/protein kinase B signal transduction"/>
    <property type="evidence" value="ECO:0007669"/>
    <property type="project" value="UniProtKB-ARBA"/>
</dbReference>
<evidence type="ECO:0000256" key="43">
    <source>
        <dbReference type="ARBA" id="ARBA00082813"/>
    </source>
</evidence>
<evidence type="ECO:0000256" key="19">
    <source>
        <dbReference type="ARBA" id="ARBA00022801"/>
    </source>
</evidence>
<keyword evidence="26" id="KW-0472">Membrane</keyword>
<evidence type="ECO:0000259" key="48">
    <source>
        <dbReference type="PROSITE" id="PS50002"/>
    </source>
</evidence>
<keyword evidence="13" id="KW-1003">Cell membrane</keyword>
<protein>
    <recommendedName>
        <fullName evidence="37">Inositol polyphosphate 5-phosphatase K</fullName>
        <ecNumber evidence="11">3.1.3.36</ecNumber>
        <ecNumber evidence="10">3.1.3.56</ecNumber>
        <ecNumber evidence="9">3.1.3.86</ecNumber>
    </recommendedName>
    <alternativeName>
        <fullName evidence="38">Myosin I beta</fullName>
    </alternativeName>
    <alternativeName>
        <fullName evidence="44">Phosphatidylinositol-3,4,5-trisphosphate 5-phosphatase</fullName>
    </alternativeName>
    <alternativeName>
        <fullName evidence="43">Phosphatidylinositol-4,5-bisphosphate 5-phosphatase</fullName>
    </alternativeName>
    <alternativeName>
        <fullName evidence="39">Proto-oncogene c-Crk</fullName>
    </alternativeName>
    <alternativeName>
        <fullName evidence="41">Skeletal muscle and kidney-enriched inositol phosphatase</fullName>
    </alternativeName>
    <alternativeName>
        <fullName evidence="36">Unconventional myosin-Ic</fullName>
    </alternativeName>
    <alternativeName>
        <fullName evidence="40 42">p38</fullName>
    </alternativeName>
</protein>
<dbReference type="GO" id="GO:0032870">
    <property type="term" value="P:cellular response to hormone stimulus"/>
    <property type="evidence" value="ECO:0007669"/>
    <property type="project" value="UniProtKB-ARBA"/>
</dbReference>
<evidence type="ECO:0000256" key="17">
    <source>
        <dbReference type="ARBA" id="ARBA00022737"/>
    </source>
</evidence>
<feature type="region of interest" description="Actin-binding" evidence="46">
    <location>
        <begin position="1081"/>
        <end position="1103"/>
    </location>
</feature>
<dbReference type="Gene3D" id="1.20.5.190">
    <property type="match status" value="1"/>
</dbReference>
<dbReference type="FunFam" id="3.60.10.10:FF:000032">
    <property type="entry name" value="inositol polyphosphate 5-phosphatase K isoform X1"/>
    <property type="match status" value="1"/>
</dbReference>
<comment type="function">
    <text evidence="33">Involved in cell branching and adhesion mediated by BCAR1-CRK-RAPGEF1 signaling and activation of RAP1.</text>
</comment>
<dbReference type="Gene3D" id="6.20.240.20">
    <property type="match status" value="1"/>
</dbReference>
<feature type="region of interest" description="Disordered" evidence="47">
    <location>
        <begin position="1671"/>
        <end position="1701"/>
    </location>
</feature>
<dbReference type="PROSITE" id="PS50096">
    <property type="entry name" value="IQ"/>
    <property type="match status" value="2"/>
</dbReference>
<keyword evidence="31" id="KW-0968">Cytoplasmic vesicle</keyword>
<feature type="domain" description="TH1" evidence="50">
    <location>
        <begin position="1358"/>
        <end position="1532"/>
    </location>
</feature>
<keyword evidence="21 46" id="KW-0067">ATP-binding</keyword>
<evidence type="ECO:0000256" key="40">
    <source>
        <dbReference type="ARBA" id="ARBA00080832"/>
    </source>
</evidence>
<evidence type="ECO:0000256" key="7">
    <source>
        <dbReference type="ARBA" id="ARBA00005910"/>
    </source>
</evidence>
<dbReference type="FunFam" id="3.40.850.10:FF:000101">
    <property type="entry name" value="Slow myosin heavy chain 2"/>
    <property type="match status" value="1"/>
</dbReference>
<evidence type="ECO:0000256" key="26">
    <source>
        <dbReference type="ARBA" id="ARBA00023136"/>
    </source>
</evidence>
<dbReference type="Gene3D" id="1.10.10.820">
    <property type="match status" value="1"/>
</dbReference>
<comment type="similarity">
    <text evidence="8 46">Belongs to the TRAFAC class myosin-kinesin ATPase superfamily. Myosin family.</text>
</comment>
<evidence type="ECO:0000256" key="44">
    <source>
        <dbReference type="ARBA" id="ARBA00083336"/>
    </source>
</evidence>
<evidence type="ECO:0000256" key="10">
    <source>
        <dbReference type="ARBA" id="ARBA00012997"/>
    </source>
</evidence>
<dbReference type="FunFam" id="2.30.30.40:FF:000065">
    <property type="entry name" value="adapter molecule crk isoform X1"/>
    <property type="match status" value="1"/>
</dbReference>
<dbReference type="Pfam" id="PF06017">
    <property type="entry name" value="Myosin_TH1"/>
    <property type="match status" value="1"/>
</dbReference>
<evidence type="ECO:0000256" key="47">
    <source>
        <dbReference type="SAM" id="MobiDB-lite"/>
    </source>
</evidence>
<dbReference type="GO" id="GO:0016459">
    <property type="term" value="C:myosin complex"/>
    <property type="evidence" value="ECO:0007669"/>
    <property type="project" value="UniProtKB-KW"/>
</dbReference>
<dbReference type="FunFam" id="1.10.10.820:FF:000001">
    <property type="entry name" value="Myosin heavy chain"/>
    <property type="match status" value="1"/>
</dbReference>
<feature type="binding site" evidence="46">
    <location>
        <begin position="613"/>
        <end position="620"/>
    </location>
    <ligand>
        <name>ATP</name>
        <dbReference type="ChEBI" id="CHEBI:30616"/>
    </ligand>
</feature>
<dbReference type="GO" id="GO:0007015">
    <property type="term" value="P:actin filament organization"/>
    <property type="evidence" value="ECO:0007669"/>
    <property type="project" value="TreeGrafter"/>
</dbReference>
<evidence type="ECO:0000256" key="12">
    <source>
        <dbReference type="ARBA" id="ARBA00022443"/>
    </source>
</evidence>
<evidence type="ECO:0000256" key="9">
    <source>
        <dbReference type="ARBA" id="ARBA00012981"/>
    </source>
</evidence>
<dbReference type="GO" id="GO:0045719">
    <property type="term" value="P:negative regulation of glycogen biosynthetic process"/>
    <property type="evidence" value="ECO:0007669"/>
    <property type="project" value="UniProtKB-ARBA"/>
</dbReference>
<proteinExistence type="inferred from homology"/>
<dbReference type="PANTHER" id="PTHR13140:SF255">
    <property type="entry name" value="UNCONVENTIONAL MYOSIN-IC"/>
    <property type="match status" value="1"/>
</dbReference>
<dbReference type="GO" id="GO:1900078">
    <property type="term" value="P:positive regulation of cellular response to insulin stimulus"/>
    <property type="evidence" value="ECO:0007669"/>
    <property type="project" value="UniProtKB-ARBA"/>
</dbReference>
<feature type="domain" description="SH3" evidence="48">
    <location>
        <begin position="1707"/>
        <end position="1768"/>
    </location>
</feature>
<evidence type="ECO:0000256" key="37">
    <source>
        <dbReference type="ARBA" id="ARBA00072639"/>
    </source>
</evidence>
<evidence type="ECO:0000256" key="30">
    <source>
        <dbReference type="ARBA" id="ARBA00023273"/>
    </source>
</evidence>
<evidence type="ECO:0000259" key="50">
    <source>
        <dbReference type="PROSITE" id="PS51757"/>
    </source>
</evidence>
<dbReference type="Pfam" id="PF07653">
    <property type="entry name" value="SH3_2"/>
    <property type="match status" value="1"/>
</dbReference>
<comment type="similarity">
    <text evidence="7">Belongs to the inositol 1,4,5-trisphosphate 5-phosphatase type II family.</text>
</comment>
<evidence type="ECO:0000256" key="38">
    <source>
        <dbReference type="ARBA" id="ARBA00078851"/>
    </source>
</evidence>
<keyword evidence="28 46" id="KW-0009">Actin-binding</keyword>
<dbReference type="GO" id="GO:0004439">
    <property type="term" value="F:phosphatidylinositol-4,5-bisphosphate 5-phosphatase activity"/>
    <property type="evidence" value="ECO:0007669"/>
    <property type="project" value="UniProtKB-EC"/>
</dbReference>
<dbReference type="FunFam" id="1.20.58.530:FF:000004">
    <property type="entry name" value="Unconventional myosin ID"/>
    <property type="match status" value="1"/>
</dbReference>
<dbReference type="Gene3D" id="3.30.505.10">
    <property type="entry name" value="SH2 domain"/>
    <property type="match status" value="1"/>
</dbReference>
<dbReference type="Pfam" id="PF00063">
    <property type="entry name" value="Myosin_head"/>
    <property type="match status" value="1"/>
</dbReference>
<dbReference type="GO" id="GO:1902679">
    <property type="term" value="P:negative regulation of RNA biosynthetic process"/>
    <property type="evidence" value="ECO:0007669"/>
    <property type="project" value="UniProtKB-ARBA"/>
</dbReference>
<reference evidence="51 52" key="1">
    <citation type="submission" date="2013-11" db="EMBL/GenBank/DDBJ databases">
        <title>The Damaraland mole rat (Fukomys damarensis) genome and evolution of African mole rats.</title>
        <authorList>
            <person name="Gladyshev V.N."/>
            <person name="Fang X."/>
        </authorList>
    </citation>
    <scope>NUCLEOTIDE SEQUENCE [LARGE SCALE GENOMIC DNA]</scope>
    <source>
        <tissue evidence="51">Liver</tissue>
    </source>
</reference>
<dbReference type="InterPro" id="IPR000048">
    <property type="entry name" value="IQ_motif_EF-hand-BS"/>
</dbReference>
<dbReference type="eggNOG" id="KOG0164">
    <property type="taxonomic scope" value="Eukaryota"/>
</dbReference>
<dbReference type="CDD" id="cd11759">
    <property type="entry name" value="SH3_CRK_C"/>
    <property type="match status" value="1"/>
</dbReference>
<dbReference type="InterPro" id="IPR036961">
    <property type="entry name" value="Kinesin_motor_dom_sf"/>
</dbReference>
<dbReference type="Gene3D" id="3.60.10.10">
    <property type="entry name" value="Endonuclease/exonuclease/phosphatase"/>
    <property type="match status" value="1"/>
</dbReference>
<evidence type="ECO:0000256" key="36">
    <source>
        <dbReference type="ARBA" id="ARBA00068083"/>
    </source>
</evidence>
<evidence type="ECO:0000256" key="18">
    <source>
        <dbReference type="ARBA" id="ARBA00022741"/>
    </source>
</evidence>
<keyword evidence="19" id="KW-0378">Hydrolase</keyword>
<evidence type="ECO:0000256" key="4">
    <source>
        <dbReference type="ARBA" id="ARBA00004541"/>
    </source>
</evidence>
<dbReference type="GO" id="GO:0032868">
    <property type="term" value="P:response to insulin"/>
    <property type="evidence" value="ECO:0007669"/>
    <property type="project" value="UniProtKB-ARBA"/>
</dbReference>
<evidence type="ECO:0000256" key="13">
    <source>
        <dbReference type="ARBA" id="ARBA00022475"/>
    </source>
</evidence>
<evidence type="ECO:0000259" key="49">
    <source>
        <dbReference type="PROSITE" id="PS51456"/>
    </source>
</evidence>
<dbReference type="InterPro" id="IPR035457">
    <property type="entry name" value="CRK_SH3_N"/>
</dbReference>
<dbReference type="Gene3D" id="2.60.40.2840">
    <property type="match status" value="1"/>
</dbReference>
<keyword evidence="22" id="KW-0112">Calmodulin-binding</keyword>
<evidence type="ECO:0000256" key="22">
    <source>
        <dbReference type="ARBA" id="ARBA00022860"/>
    </source>
</evidence>
<feature type="domain" description="Myosin motor" evidence="49">
    <location>
        <begin position="520"/>
        <end position="1204"/>
    </location>
</feature>
<evidence type="ECO:0000256" key="39">
    <source>
        <dbReference type="ARBA" id="ARBA00079063"/>
    </source>
</evidence>
<dbReference type="InterPro" id="IPR035458">
    <property type="entry name" value="CRK_SH3_C"/>
</dbReference>
<dbReference type="GO" id="GO:0016312">
    <property type="term" value="F:inositol bisphosphate phosphatase activity"/>
    <property type="evidence" value="ECO:0007669"/>
    <property type="project" value="UniProtKB-ARBA"/>
</dbReference>
<dbReference type="Gene3D" id="2.30.30.40">
    <property type="entry name" value="SH3 Domains"/>
    <property type="match status" value="2"/>
</dbReference>
<dbReference type="CDD" id="cd11758">
    <property type="entry name" value="SH3_CRK_N"/>
    <property type="match status" value="1"/>
</dbReference>
<keyword evidence="29" id="KW-0539">Nucleus</keyword>
<dbReference type="EC" id="3.1.3.86" evidence="9"/>
<evidence type="ECO:0000256" key="20">
    <source>
        <dbReference type="ARBA" id="ARBA00022824"/>
    </source>
</evidence>
<keyword evidence="30" id="KW-0966">Cell projection</keyword>
<dbReference type="PRINTS" id="PR00193">
    <property type="entry name" value="MYOSINHEAVY"/>
</dbReference>
<dbReference type="GO" id="GO:0005938">
    <property type="term" value="C:cell cortex"/>
    <property type="evidence" value="ECO:0007669"/>
    <property type="project" value="UniProtKB-SubCell"/>
</dbReference>
<feature type="domain" description="SH3" evidence="48">
    <location>
        <begin position="1604"/>
        <end position="1664"/>
    </location>
</feature>
<evidence type="ECO:0000256" key="8">
    <source>
        <dbReference type="ARBA" id="ARBA00008314"/>
    </source>
</evidence>
<dbReference type="Pfam" id="PF00018">
    <property type="entry name" value="SH3_1"/>
    <property type="match status" value="1"/>
</dbReference>
<evidence type="ECO:0000256" key="34">
    <source>
        <dbReference type="ARBA" id="ARBA00063461"/>
    </source>
</evidence>
<dbReference type="GO" id="GO:0006897">
    <property type="term" value="P:endocytosis"/>
    <property type="evidence" value="ECO:0007669"/>
    <property type="project" value="TreeGrafter"/>
</dbReference>
<dbReference type="CDD" id="cd01378">
    <property type="entry name" value="MYSc_Myo1"/>
    <property type="match status" value="1"/>
</dbReference>
<keyword evidence="16" id="KW-0597">Phosphoprotein</keyword>
<evidence type="ECO:0000256" key="35">
    <source>
        <dbReference type="ARBA" id="ARBA00063700"/>
    </source>
</evidence>